<reference evidence="3" key="1">
    <citation type="submission" date="2021-03" db="EMBL/GenBank/DDBJ databases">
        <title>Comparative genomics and phylogenomic investigation of the class Geoglossomycetes provide insights into ecological specialization and systematics.</title>
        <authorList>
            <person name="Melie T."/>
            <person name="Pirro S."/>
            <person name="Miller A.N."/>
            <person name="Quandt A."/>
        </authorList>
    </citation>
    <scope>NUCLEOTIDE SEQUENCE</scope>
    <source>
        <strain evidence="3">CAQ_001_2017</strain>
    </source>
</reference>
<dbReference type="PANTHER" id="PTHR46411">
    <property type="entry name" value="FAMILY ATPASE, PUTATIVE-RELATED"/>
    <property type="match status" value="1"/>
</dbReference>
<name>A0A9P8RS60_9PEZI</name>
<dbReference type="GO" id="GO:0016887">
    <property type="term" value="F:ATP hydrolysis activity"/>
    <property type="evidence" value="ECO:0007669"/>
    <property type="project" value="InterPro"/>
</dbReference>
<dbReference type="PANTHER" id="PTHR46411:SF4">
    <property type="entry name" value="AAA+ ATPASE DOMAIN-CONTAINING PROTEIN"/>
    <property type="match status" value="1"/>
</dbReference>
<sequence length="918" mass="105305">MDPPPFRPSVRSRETMSERGGKSKSRSVSRSREQTETTGFQSRALHKRRESEVLVPPFGNTKAGPSAEIKAALNSNMDSASITPPSAGWALSQDGTRSVVQEVHKIVLSDISTVEFFHAKEPNPFPNYGWSPIQQESRTGLQQARTAEPASATTATSPKEGDPKLRRLAPRCLYRIEYRDENDVLVYDREGSSMAEIKHPQRIDEPVMEVITTVAVKRGSKSNNDDFNPELTKGTDQGTEVKINSPLLVNALRAVVSYYPGSNLLEEPLTFSEPYRMLVHYRNDLKAYKDNHSPNHTQEYREECNQHIDILLGFLHQNFDGGLELEEARYQQDPPMCTYEYLWMLFKPGVDIYTITEDYPRNCPKSVVVVSSILGGQVQHEYEPYRVYTWNLQSDGENLRRSPAHVEIIPFDGEKEIRSLNAYPTSFMEEEERKEIEQRLISRGKRYYDYTSISHKHFRGYTLSDPRRPSKYDTRVILDSAEFFNTYRFDQASAFVGIDEEEDKKLLDMDAIHDISFDKDSIDDLVLDPEENKTLLKALAKRYTQKPADIDILPPVIKNNMTVIESNKNEPWAADFVEGKGEGQIVLLHGPPGVGKTFTAESIAEFTERPLLSLSCSDIGTSAETVDHNLKAWMKRARRWGAVLLIDEADVYLEERTAQDFERNSLVSVFLRNLEYYQGILFLTTNRVGVFDEAFASRIHISIWYPGFDDVKRIKIWKTMIKRLERERKDIWVPYDFKKYIENDEDLKRVEWNGREIRNAFQTAVALAEFQGTEENLTKIELRFDYLDQVVKMSRRFKEYLSTLPEGNVAKKALRYGKRNDDRGFGAEGRISFWTAHANAKWANVEIKNEKADSSSSKHKMSLQTLEGESQRCEQGRLNDEKLITSLACPLILGVAISYGLGGQDQQQNPRYEQYHDL</sequence>
<dbReference type="InterPro" id="IPR056599">
    <property type="entry name" value="AAA_lid_fung"/>
</dbReference>
<dbReference type="InterPro" id="IPR027417">
    <property type="entry name" value="P-loop_NTPase"/>
</dbReference>
<evidence type="ECO:0000259" key="2">
    <source>
        <dbReference type="SMART" id="SM00382"/>
    </source>
</evidence>
<organism evidence="3 4">
    <name type="scientific">Trichoglossum hirsutum</name>
    <dbReference type="NCBI Taxonomy" id="265104"/>
    <lineage>
        <taxon>Eukaryota</taxon>
        <taxon>Fungi</taxon>
        <taxon>Dikarya</taxon>
        <taxon>Ascomycota</taxon>
        <taxon>Pezizomycotina</taxon>
        <taxon>Geoglossomycetes</taxon>
        <taxon>Geoglossales</taxon>
        <taxon>Geoglossaceae</taxon>
        <taxon>Trichoglossum</taxon>
    </lineage>
</organism>
<feature type="region of interest" description="Disordered" evidence="1">
    <location>
        <begin position="1"/>
        <end position="64"/>
    </location>
</feature>
<feature type="compositionally biased region" description="Basic and acidic residues" evidence="1">
    <location>
        <begin position="11"/>
        <end position="21"/>
    </location>
</feature>
<dbReference type="Pfam" id="PF22942">
    <property type="entry name" value="DUF7025"/>
    <property type="match status" value="1"/>
</dbReference>
<gene>
    <name evidence="3" type="ORF">GP486_002012</name>
</gene>
<dbReference type="InterPro" id="IPR003959">
    <property type="entry name" value="ATPase_AAA_core"/>
</dbReference>
<evidence type="ECO:0000313" key="4">
    <source>
        <dbReference type="Proteomes" id="UP000750711"/>
    </source>
</evidence>
<dbReference type="Proteomes" id="UP000750711">
    <property type="component" value="Unassembled WGS sequence"/>
</dbReference>
<keyword evidence="4" id="KW-1185">Reference proteome</keyword>
<dbReference type="InterPro" id="IPR003593">
    <property type="entry name" value="AAA+_ATPase"/>
</dbReference>
<feature type="domain" description="AAA+ ATPase" evidence="2">
    <location>
        <begin position="582"/>
        <end position="709"/>
    </location>
</feature>
<dbReference type="InterPro" id="IPR054289">
    <property type="entry name" value="DUF7025"/>
</dbReference>
<dbReference type="Pfam" id="PF23232">
    <property type="entry name" value="AAA_lid_13"/>
    <property type="match status" value="1"/>
</dbReference>
<protein>
    <recommendedName>
        <fullName evidence="2">AAA+ ATPase domain-containing protein</fullName>
    </recommendedName>
</protein>
<feature type="compositionally biased region" description="Low complexity" evidence="1">
    <location>
        <begin position="146"/>
        <end position="158"/>
    </location>
</feature>
<dbReference type="GO" id="GO:0005524">
    <property type="term" value="F:ATP binding"/>
    <property type="evidence" value="ECO:0007669"/>
    <property type="project" value="InterPro"/>
</dbReference>
<dbReference type="Gene3D" id="3.40.50.300">
    <property type="entry name" value="P-loop containing nucleotide triphosphate hydrolases"/>
    <property type="match status" value="1"/>
</dbReference>
<dbReference type="EMBL" id="JAGHQM010000205">
    <property type="protein sequence ID" value="KAH0563422.1"/>
    <property type="molecule type" value="Genomic_DNA"/>
</dbReference>
<accession>A0A9P8RS60</accession>
<evidence type="ECO:0000256" key="1">
    <source>
        <dbReference type="SAM" id="MobiDB-lite"/>
    </source>
</evidence>
<dbReference type="AlphaFoldDB" id="A0A9P8RS60"/>
<comment type="caution">
    <text evidence="3">The sequence shown here is derived from an EMBL/GenBank/DDBJ whole genome shotgun (WGS) entry which is preliminary data.</text>
</comment>
<dbReference type="SMART" id="SM00382">
    <property type="entry name" value="AAA"/>
    <property type="match status" value="1"/>
</dbReference>
<evidence type="ECO:0000313" key="3">
    <source>
        <dbReference type="EMBL" id="KAH0563422.1"/>
    </source>
</evidence>
<dbReference type="CDD" id="cd19481">
    <property type="entry name" value="RecA-like_protease"/>
    <property type="match status" value="1"/>
</dbReference>
<dbReference type="Pfam" id="PF00004">
    <property type="entry name" value="AAA"/>
    <property type="match status" value="1"/>
</dbReference>
<proteinExistence type="predicted"/>
<dbReference type="SUPFAM" id="SSF52540">
    <property type="entry name" value="P-loop containing nucleoside triphosphate hydrolases"/>
    <property type="match status" value="1"/>
</dbReference>
<feature type="region of interest" description="Disordered" evidence="1">
    <location>
        <begin position="131"/>
        <end position="164"/>
    </location>
</feature>
<feature type="compositionally biased region" description="Polar residues" evidence="1">
    <location>
        <begin position="132"/>
        <end position="145"/>
    </location>
</feature>